<feature type="compositionally biased region" description="Polar residues" evidence="1">
    <location>
        <begin position="127"/>
        <end position="140"/>
    </location>
</feature>
<keyword evidence="3" id="KW-1185">Reference proteome</keyword>
<evidence type="ECO:0000256" key="1">
    <source>
        <dbReference type="SAM" id="MobiDB-lite"/>
    </source>
</evidence>
<comment type="caution">
    <text evidence="2">The sequence shown here is derived from an EMBL/GenBank/DDBJ whole genome shotgun (WGS) entry which is preliminary data.</text>
</comment>
<evidence type="ECO:0000313" key="2">
    <source>
        <dbReference type="EMBL" id="MED6151822.1"/>
    </source>
</evidence>
<name>A0ABU6TSH7_9FABA</name>
<sequence length="279" mass="31143">MAHASVIELYVEFEQIPYVIGAVEEVQPLMEFEDYYSDSEEEFEGNYEISQPNEEDSIEHEAELDVKDVANALANKLPFQESSFMRVLDIDALNAQEFDMNLECSGSFNCHWEYPFYFRSGKKQLQDGNRTTVGGSSAQTPLGRGSHGRGPRPRVEQPTSHHQTAAGWYPFGMPLNFQPSGVQFGSMSNEPLFNGISRNAASSSTIPPLSTAAVRQLIEESHLDLVNLLTSHLTTLLNPIVADSNAKYDQLPKRFNNLIEMGDDEGHNLNQVQNGMGHE</sequence>
<reference evidence="2 3" key="1">
    <citation type="journal article" date="2023" name="Plants (Basel)">
        <title>Bridging the Gap: Combining Genomics and Transcriptomics Approaches to Understand Stylosanthes scabra, an Orphan Legume from the Brazilian Caatinga.</title>
        <authorList>
            <person name="Ferreira-Neto J.R.C."/>
            <person name="da Silva M.D."/>
            <person name="Binneck E."/>
            <person name="de Melo N.F."/>
            <person name="da Silva R.H."/>
            <person name="de Melo A.L.T.M."/>
            <person name="Pandolfi V."/>
            <person name="Bustamante F.O."/>
            <person name="Brasileiro-Vidal A.C."/>
            <person name="Benko-Iseppon A.M."/>
        </authorList>
    </citation>
    <scope>NUCLEOTIDE SEQUENCE [LARGE SCALE GENOMIC DNA]</scope>
    <source>
        <tissue evidence="2">Leaves</tissue>
    </source>
</reference>
<feature type="region of interest" description="Disordered" evidence="1">
    <location>
        <begin position="127"/>
        <end position="163"/>
    </location>
</feature>
<gene>
    <name evidence="2" type="ORF">PIB30_086058</name>
</gene>
<evidence type="ECO:0000313" key="3">
    <source>
        <dbReference type="Proteomes" id="UP001341840"/>
    </source>
</evidence>
<dbReference type="EMBL" id="JASCZI010092080">
    <property type="protein sequence ID" value="MED6151822.1"/>
    <property type="molecule type" value="Genomic_DNA"/>
</dbReference>
<proteinExistence type="predicted"/>
<organism evidence="2 3">
    <name type="scientific">Stylosanthes scabra</name>
    <dbReference type="NCBI Taxonomy" id="79078"/>
    <lineage>
        <taxon>Eukaryota</taxon>
        <taxon>Viridiplantae</taxon>
        <taxon>Streptophyta</taxon>
        <taxon>Embryophyta</taxon>
        <taxon>Tracheophyta</taxon>
        <taxon>Spermatophyta</taxon>
        <taxon>Magnoliopsida</taxon>
        <taxon>eudicotyledons</taxon>
        <taxon>Gunneridae</taxon>
        <taxon>Pentapetalae</taxon>
        <taxon>rosids</taxon>
        <taxon>fabids</taxon>
        <taxon>Fabales</taxon>
        <taxon>Fabaceae</taxon>
        <taxon>Papilionoideae</taxon>
        <taxon>50 kb inversion clade</taxon>
        <taxon>dalbergioids sensu lato</taxon>
        <taxon>Dalbergieae</taxon>
        <taxon>Pterocarpus clade</taxon>
        <taxon>Stylosanthes</taxon>
    </lineage>
</organism>
<protein>
    <submittedName>
        <fullName evidence="2">Uncharacterized protein</fullName>
    </submittedName>
</protein>
<dbReference type="Proteomes" id="UP001341840">
    <property type="component" value="Unassembled WGS sequence"/>
</dbReference>
<accession>A0ABU6TSH7</accession>